<dbReference type="AlphaFoldDB" id="A0A8X7MLY5"/>
<dbReference type="SUPFAM" id="SSF56219">
    <property type="entry name" value="DNase I-like"/>
    <property type="match status" value="1"/>
</dbReference>
<comment type="caution">
    <text evidence="2">The sequence shown here is derived from an EMBL/GenBank/DDBJ whole genome shotgun (WGS) entry which is preliminary data.</text>
</comment>
<evidence type="ECO:0000256" key="1">
    <source>
        <dbReference type="SAM" id="MobiDB-lite"/>
    </source>
</evidence>
<accession>A0A8X7MLY5</accession>
<gene>
    <name evidence="2" type="ORF">A4X06_0g8002</name>
</gene>
<organism evidence="2 3">
    <name type="scientific">Tilletia controversa</name>
    <name type="common">dwarf bunt fungus</name>
    <dbReference type="NCBI Taxonomy" id="13291"/>
    <lineage>
        <taxon>Eukaryota</taxon>
        <taxon>Fungi</taxon>
        <taxon>Dikarya</taxon>
        <taxon>Basidiomycota</taxon>
        <taxon>Ustilaginomycotina</taxon>
        <taxon>Exobasidiomycetes</taxon>
        <taxon>Tilletiales</taxon>
        <taxon>Tilletiaceae</taxon>
        <taxon>Tilletia</taxon>
    </lineage>
</organism>
<dbReference type="Gene3D" id="3.60.10.10">
    <property type="entry name" value="Endonuclease/exonuclease/phosphatase"/>
    <property type="match status" value="1"/>
</dbReference>
<feature type="region of interest" description="Disordered" evidence="1">
    <location>
        <begin position="474"/>
        <end position="538"/>
    </location>
</feature>
<dbReference type="Proteomes" id="UP000077684">
    <property type="component" value="Unassembled WGS sequence"/>
</dbReference>
<reference evidence="2" key="1">
    <citation type="submission" date="2016-04" db="EMBL/GenBank/DDBJ databases">
        <authorList>
            <person name="Nguyen H.D."/>
            <person name="Samba Siva P."/>
            <person name="Cullis J."/>
            <person name="Levesque C.A."/>
            <person name="Hambleton S."/>
        </authorList>
    </citation>
    <scope>NUCLEOTIDE SEQUENCE</scope>
    <source>
        <strain evidence="2">DAOMC 236426</strain>
    </source>
</reference>
<dbReference type="EMBL" id="LWDE02001575">
    <property type="protein sequence ID" value="KAE8239866.1"/>
    <property type="molecule type" value="Genomic_DNA"/>
</dbReference>
<evidence type="ECO:0000313" key="2">
    <source>
        <dbReference type="EMBL" id="KAE8239866.1"/>
    </source>
</evidence>
<evidence type="ECO:0000313" key="3">
    <source>
        <dbReference type="Proteomes" id="UP000077684"/>
    </source>
</evidence>
<sequence>MQANVARGRPATEAALELARRAGADILQLQEPSVWLHDRDKVYVPCKHPDFTIFVPQPDLKKRPRAITYVRNGRKWLNVTQRQDLLAIDTPDVVVLQLDGMIGSAIIHQHIQRPQRRPSSDYGIASFPAQRNRRAPNSGPGKRRLQRTRRSVGVGAMEREEKHGRETALGGWSLVLEEGTATFNMGHENGGSAIDLLLQSPALQNRGWVSECRTRPDLATGADHEVIWTVMEPLQRQAAAERQQQGKSRFAERKMDVKAFTEALRPLVEGLGEKTRAAEEAARNENPLASRQIEEAAETCQSAIVAALSASTPVRTGKRGGYEWWTAECAKAHKAMTAARMALQRRRSAPRRPSRQEEVSLSENKALFRRTLSKAKQTWVRRLVDELQGNDIFKAMHWAEAKRQYRSPPLKDSDDTLHVSASAKAKLLRAVLLPTPEPADLPPLDLHVGNERTEDDIDVTNDEIETALLARTPIKRRDQTTSAFKHSVQLGPPSKTPSPHSSAPARLPAFTRRHSKRPHSLRCGKAETATQHDLDPIG</sequence>
<dbReference type="InterPro" id="IPR036691">
    <property type="entry name" value="Endo/exonu/phosph_ase_sf"/>
</dbReference>
<feature type="compositionally biased region" description="Basic residues" evidence="1">
    <location>
        <begin position="141"/>
        <end position="150"/>
    </location>
</feature>
<reference evidence="2" key="2">
    <citation type="journal article" date="2019" name="IMA Fungus">
        <title>Genome sequencing and comparison of five Tilletia species to identify candidate genes for the detection of regulated species infecting wheat.</title>
        <authorList>
            <person name="Nguyen H.D.T."/>
            <person name="Sultana T."/>
            <person name="Kesanakurti P."/>
            <person name="Hambleton S."/>
        </authorList>
    </citation>
    <scope>NUCLEOTIDE SEQUENCE</scope>
    <source>
        <strain evidence="2">DAOMC 236426</strain>
    </source>
</reference>
<protein>
    <recommendedName>
        <fullName evidence="4">Endonuclease/exonuclease/phosphatase domain-containing protein</fullName>
    </recommendedName>
</protein>
<feature type="compositionally biased region" description="Basic residues" evidence="1">
    <location>
        <begin position="511"/>
        <end position="522"/>
    </location>
</feature>
<feature type="region of interest" description="Disordered" evidence="1">
    <location>
        <begin position="110"/>
        <end position="165"/>
    </location>
</feature>
<keyword evidence="3" id="KW-1185">Reference proteome</keyword>
<name>A0A8X7MLY5_9BASI</name>
<evidence type="ECO:0008006" key="4">
    <source>
        <dbReference type="Google" id="ProtNLM"/>
    </source>
</evidence>
<proteinExistence type="predicted"/>